<dbReference type="PANTHER" id="PTHR33741:SF5">
    <property type="entry name" value="TRANSMEMBRANE PROTEIN DDB_G0269096-RELATED"/>
    <property type="match status" value="1"/>
</dbReference>
<sequence>MLLRSLNNHPVSKALIAGLGACFCISLLAMGGQLSPEYLGIMAPFGATMVILFALPQSPLAQPRNIIGGHLLTACIGVAMAQYVDNTPLMLGLAVGLGVMLMMLTNTLHPPAGANPLLIMLTQAPWSFAINPVLTGSVLIVLVGWFYHRFISGTQYPKKQG</sequence>
<dbReference type="InterPro" id="IPR058581">
    <property type="entry name" value="TM_HPP"/>
</dbReference>
<protein>
    <submittedName>
        <fullName evidence="3">HPP family</fullName>
    </submittedName>
</protein>
<reference evidence="4" key="1">
    <citation type="submission" date="2015-08" db="EMBL/GenBank/DDBJ databases">
        <authorList>
            <person name="Varghese N."/>
        </authorList>
    </citation>
    <scope>NUCLEOTIDE SEQUENCE [LARGE SCALE GENOMIC DNA]</scope>
    <source>
        <strain evidence="4">JCM 18476</strain>
    </source>
</reference>
<dbReference type="EMBL" id="CYHG01000011">
    <property type="protein sequence ID" value="CUB05522.1"/>
    <property type="molecule type" value="Genomic_DNA"/>
</dbReference>
<dbReference type="RefSeq" id="WP_141656862.1">
    <property type="nucleotide sequence ID" value="NZ_CYHG01000011.1"/>
</dbReference>
<accession>A0A0K6IQD2</accession>
<feature type="transmembrane region" description="Helical" evidence="1">
    <location>
        <begin position="67"/>
        <end position="84"/>
    </location>
</feature>
<feature type="transmembrane region" description="Helical" evidence="1">
    <location>
        <begin position="12"/>
        <end position="32"/>
    </location>
</feature>
<evidence type="ECO:0000313" key="3">
    <source>
        <dbReference type="EMBL" id="CUB05522.1"/>
    </source>
</evidence>
<dbReference type="Proteomes" id="UP000182769">
    <property type="component" value="Unassembled WGS sequence"/>
</dbReference>
<evidence type="ECO:0000259" key="2">
    <source>
        <dbReference type="Pfam" id="PF04982"/>
    </source>
</evidence>
<evidence type="ECO:0000313" key="4">
    <source>
        <dbReference type="Proteomes" id="UP000182769"/>
    </source>
</evidence>
<feature type="transmembrane region" description="Helical" evidence="1">
    <location>
        <begin position="128"/>
        <end position="147"/>
    </location>
</feature>
<feature type="transmembrane region" description="Helical" evidence="1">
    <location>
        <begin position="38"/>
        <end position="55"/>
    </location>
</feature>
<keyword evidence="1" id="KW-1133">Transmembrane helix</keyword>
<dbReference type="Pfam" id="PF04982">
    <property type="entry name" value="TM_HPP"/>
    <property type="match status" value="1"/>
</dbReference>
<proteinExistence type="predicted"/>
<dbReference type="PANTHER" id="PTHR33741">
    <property type="entry name" value="TRANSMEMBRANE PROTEIN DDB_G0269096-RELATED"/>
    <property type="match status" value="1"/>
</dbReference>
<dbReference type="InterPro" id="IPR007065">
    <property type="entry name" value="HPP"/>
</dbReference>
<dbReference type="STRING" id="1137284.GCA_001418205_03037"/>
<keyword evidence="4" id="KW-1185">Reference proteome</keyword>
<evidence type="ECO:0000256" key="1">
    <source>
        <dbReference type="SAM" id="Phobius"/>
    </source>
</evidence>
<gene>
    <name evidence="3" type="ORF">Ga0061065_11197</name>
</gene>
<feature type="domain" description="HPP transmembrane region" evidence="2">
    <location>
        <begin position="8"/>
        <end position="157"/>
    </location>
</feature>
<dbReference type="AlphaFoldDB" id="A0A0K6IQD2"/>
<keyword evidence="1" id="KW-0472">Membrane</keyword>
<organism evidence="3 4">
    <name type="scientific">Marinomonas fungiae</name>
    <dbReference type="NCBI Taxonomy" id="1137284"/>
    <lineage>
        <taxon>Bacteria</taxon>
        <taxon>Pseudomonadati</taxon>
        <taxon>Pseudomonadota</taxon>
        <taxon>Gammaproteobacteria</taxon>
        <taxon>Oceanospirillales</taxon>
        <taxon>Oceanospirillaceae</taxon>
        <taxon>Marinomonas</taxon>
    </lineage>
</organism>
<feature type="transmembrane region" description="Helical" evidence="1">
    <location>
        <begin position="90"/>
        <end position="108"/>
    </location>
</feature>
<keyword evidence="1" id="KW-0812">Transmembrane</keyword>
<dbReference type="OrthoDB" id="9811720at2"/>
<name>A0A0K6IQD2_9GAMM</name>